<dbReference type="AlphaFoldDB" id="A0A2U3KS75"/>
<feature type="compositionally biased region" description="Low complexity" evidence="1">
    <location>
        <begin position="37"/>
        <end position="49"/>
    </location>
</feature>
<organism evidence="2 3">
    <name type="scientific">Candidatus Sulfotelmatobacter kueseliae</name>
    <dbReference type="NCBI Taxonomy" id="2042962"/>
    <lineage>
        <taxon>Bacteria</taxon>
        <taxon>Pseudomonadati</taxon>
        <taxon>Acidobacteriota</taxon>
        <taxon>Terriglobia</taxon>
        <taxon>Terriglobales</taxon>
        <taxon>Candidatus Korobacteraceae</taxon>
        <taxon>Candidatus Sulfotelmatobacter</taxon>
    </lineage>
</organism>
<dbReference type="EMBL" id="OMOD01000140">
    <property type="protein sequence ID" value="SPF42504.1"/>
    <property type="molecule type" value="Genomic_DNA"/>
</dbReference>
<feature type="compositionally biased region" description="Polar residues" evidence="1">
    <location>
        <begin position="1"/>
        <end position="11"/>
    </location>
</feature>
<proteinExistence type="predicted"/>
<gene>
    <name evidence="2" type="ORF">SBA1_460101</name>
</gene>
<evidence type="ECO:0000256" key="1">
    <source>
        <dbReference type="SAM" id="MobiDB-lite"/>
    </source>
</evidence>
<sequence>MFHQFATNANKSPEPPRTHAGAPLESERAKQPPLLPEAPYEPYAEKPAMPNLPYKPYAEKPALPESPYEPYKGM</sequence>
<evidence type="ECO:0000313" key="2">
    <source>
        <dbReference type="EMBL" id="SPF42504.1"/>
    </source>
</evidence>
<feature type="region of interest" description="Disordered" evidence="1">
    <location>
        <begin position="1"/>
        <end position="74"/>
    </location>
</feature>
<protein>
    <submittedName>
        <fullName evidence="2">Uncharacterized protein</fullName>
    </submittedName>
</protein>
<dbReference type="Proteomes" id="UP000238701">
    <property type="component" value="Unassembled WGS sequence"/>
</dbReference>
<name>A0A2U3KS75_9BACT</name>
<reference evidence="3" key="1">
    <citation type="submission" date="2018-02" db="EMBL/GenBank/DDBJ databases">
        <authorList>
            <person name="Hausmann B."/>
        </authorList>
    </citation>
    <scope>NUCLEOTIDE SEQUENCE [LARGE SCALE GENOMIC DNA]</scope>
    <source>
        <strain evidence="3">Peat soil MAG SbA1</strain>
    </source>
</reference>
<accession>A0A2U3KS75</accession>
<evidence type="ECO:0000313" key="3">
    <source>
        <dbReference type="Proteomes" id="UP000238701"/>
    </source>
</evidence>